<evidence type="ECO:0000256" key="1">
    <source>
        <dbReference type="SAM" id="MobiDB-lite"/>
    </source>
</evidence>
<reference evidence="2" key="1">
    <citation type="submission" date="2020-06" db="EMBL/GenBank/DDBJ databases">
        <authorList>
            <person name="Li T."/>
            <person name="Hu X."/>
            <person name="Zhang T."/>
            <person name="Song X."/>
            <person name="Zhang H."/>
            <person name="Dai N."/>
            <person name="Sheng W."/>
            <person name="Hou X."/>
            <person name="Wei L."/>
        </authorList>
    </citation>
    <scope>NUCLEOTIDE SEQUENCE</scope>
    <source>
        <strain evidence="2">KEN1</strain>
        <tissue evidence="2">Leaf</tissue>
    </source>
</reference>
<reference evidence="2" key="2">
    <citation type="journal article" date="2024" name="Plant">
        <title>Genomic evolution and insights into agronomic trait innovations of Sesamum species.</title>
        <authorList>
            <person name="Miao H."/>
            <person name="Wang L."/>
            <person name="Qu L."/>
            <person name="Liu H."/>
            <person name="Sun Y."/>
            <person name="Le M."/>
            <person name="Wang Q."/>
            <person name="Wei S."/>
            <person name="Zheng Y."/>
            <person name="Lin W."/>
            <person name="Duan Y."/>
            <person name="Cao H."/>
            <person name="Xiong S."/>
            <person name="Wang X."/>
            <person name="Wei L."/>
            <person name="Li C."/>
            <person name="Ma Q."/>
            <person name="Ju M."/>
            <person name="Zhao R."/>
            <person name="Li G."/>
            <person name="Mu C."/>
            <person name="Tian Q."/>
            <person name="Mei H."/>
            <person name="Zhang T."/>
            <person name="Gao T."/>
            <person name="Zhang H."/>
        </authorList>
    </citation>
    <scope>NUCLEOTIDE SEQUENCE</scope>
    <source>
        <strain evidence="2">KEN1</strain>
    </source>
</reference>
<organism evidence="2">
    <name type="scientific">Sesamum latifolium</name>
    <dbReference type="NCBI Taxonomy" id="2727402"/>
    <lineage>
        <taxon>Eukaryota</taxon>
        <taxon>Viridiplantae</taxon>
        <taxon>Streptophyta</taxon>
        <taxon>Embryophyta</taxon>
        <taxon>Tracheophyta</taxon>
        <taxon>Spermatophyta</taxon>
        <taxon>Magnoliopsida</taxon>
        <taxon>eudicotyledons</taxon>
        <taxon>Gunneridae</taxon>
        <taxon>Pentapetalae</taxon>
        <taxon>asterids</taxon>
        <taxon>lamiids</taxon>
        <taxon>Lamiales</taxon>
        <taxon>Pedaliaceae</taxon>
        <taxon>Sesamum</taxon>
    </lineage>
</organism>
<proteinExistence type="predicted"/>
<name>A0AAW2YBG5_9LAMI</name>
<accession>A0AAW2YBG5</accession>
<dbReference type="AlphaFoldDB" id="A0AAW2YBG5"/>
<comment type="caution">
    <text evidence="2">The sequence shown here is derived from an EMBL/GenBank/DDBJ whole genome shotgun (WGS) entry which is preliminary data.</text>
</comment>
<dbReference type="EMBL" id="JACGWN010000001">
    <property type="protein sequence ID" value="KAL0462810.1"/>
    <property type="molecule type" value="Genomic_DNA"/>
</dbReference>
<sequence length="202" mass="22574">MSAFGHLNQERELADGEKGYWNDRENDNRNGDQDNRSWRIKYNAAPKDAIIVMMVKNKVVSPKINFVGKDLRKSFSAYRAVRIPKNINSNVDALNINSALETIKIKNGRGWDSNIVGRPVLSFLLPPGTVNAVVNIIAAMRVPTIMLDPAMLFIQLSASPTSCLCSSVNKIWGVLLFSFTSSFELGLNDALDFLYEYNDITN</sequence>
<gene>
    <name evidence="2" type="ORF">Slati_0168600</name>
</gene>
<feature type="region of interest" description="Disordered" evidence="1">
    <location>
        <begin position="15"/>
        <end position="35"/>
    </location>
</feature>
<protein>
    <submittedName>
        <fullName evidence="2">Uncharacterized protein</fullName>
    </submittedName>
</protein>
<evidence type="ECO:0000313" key="2">
    <source>
        <dbReference type="EMBL" id="KAL0462810.1"/>
    </source>
</evidence>